<organism evidence="2 3">
    <name type="scientific">Tolypocladium paradoxum</name>
    <dbReference type="NCBI Taxonomy" id="94208"/>
    <lineage>
        <taxon>Eukaryota</taxon>
        <taxon>Fungi</taxon>
        <taxon>Dikarya</taxon>
        <taxon>Ascomycota</taxon>
        <taxon>Pezizomycotina</taxon>
        <taxon>Sordariomycetes</taxon>
        <taxon>Hypocreomycetidae</taxon>
        <taxon>Hypocreales</taxon>
        <taxon>Ophiocordycipitaceae</taxon>
        <taxon>Tolypocladium</taxon>
    </lineage>
</organism>
<comment type="caution">
    <text evidence="2">The sequence shown here is derived from an EMBL/GenBank/DDBJ whole genome shotgun (WGS) entry which is preliminary data.</text>
</comment>
<dbReference type="EMBL" id="PKSG01001032">
    <property type="protein sequence ID" value="POR31517.1"/>
    <property type="molecule type" value="Genomic_DNA"/>
</dbReference>
<name>A0A2S4KMU7_9HYPO</name>
<dbReference type="STRING" id="94208.A0A2S4KMU7"/>
<feature type="region of interest" description="Disordered" evidence="1">
    <location>
        <begin position="128"/>
        <end position="202"/>
    </location>
</feature>
<keyword evidence="3" id="KW-1185">Reference proteome</keyword>
<proteinExistence type="predicted"/>
<evidence type="ECO:0000313" key="2">
    <source>
        <dbReference type="EMBL" id="POR31517.1"/>
    </source>
</evidence>
<dbReference type="AlphaFoldDB" id="A0A2S4KMU7"/>
<dbReference type="Proteomes" id="UP000237481">
    <property type="component" value="Unassembled WGS sequence"/>
</dbReference>
<evidence type="ECO:0000256" key="1">
    <source>
        <dbReference type="SAM" id="MobiDB-lite"/>
    </source>
</evidence>
<sequence>MTLLSYIRIRCPLAPVRIECKFASHLGPSARPVFTATPAPLPSPQPAAADQGGLLSEIQALRELAQDLEKRVVQGASHPRDKNGGDFSPSASTPSPDPSWVAIGPTPSSCLGQVSEVVAHLSRVSMIQSSHLARSPRRRGTHLRRPGVQDRAHPGHPASTQIHGAAGQADAATARRGQGDSGQACHQRQLHPPRRAPPFTAGRTMCSMPGRTVRHLRWRQSWLLAARCGGPNEGVYQANPRRMMVKKPCNINDVDLFEKGLRLDLPISQPTDLSYFLQRIRLAETSRGIVDHNYMAVASSGGPGYDAHVMAIDAELD</sequence>
<feature type="compositionally biased region" description="Basic and acidic residues" evidence="1">
    <location>
        <begin position="73"/>
        <end position="84"/>
    </location>
</feature>
<protein>
    <submittedName>
        <fullName evidence="2">Rsm22-cox11 tandem protein 1, mitochondrial</fullName>
    </submittedName>
</protein>
<feature type="compositionally biased region" description="Low complexity" evidence="1">
    <location>
        <begin position="164"/>
        <end position="176"/>
    </location>
</feature>
<feature type="compositionally biased region" description="Basic residues" evidence="1">
    <location>
        <begin position="134"/>
        <end position="145"/>
    </location>
</feature>
<dbReference type="CDD" id="cd12148">
    <property type="entry name" value="fungal_TF_MHR"/>
    <property type="match status" value="1"/>
</dbReference>
<dbReference type="OrthoDB" id="3014581at2759"/>
<gene>
    <name evidence="2" type="ORF">TPAR_08277</name>
</gene>
<feature type="region of interest" description="Disordered" evidence="1">
    <location>
        <begin position="73"/>
        <end position="104"/>
    </location>
</feature>
<reference evidence="2 3" key="1">
    <citation type="submission" date="2018-01" db="EMBL/GenBank/DDBJ databases">
        <title>Harnessing the power of phylogenomics to disentangle the directionality and signatures of interkingdom host jumping in the parasitic fungal genus Tolypocladium.</title>
        <authorList>
            <person name="Quandt C.A."/>
            <person name="Patterson W."/>
            <person name="Spatafora J.W."/>
        </authorList>
    </citation>
    <scope>NUCLEOTIDE SEQUENCE [LARGE SCALE GENOMIC DNA]</scope>
    <source>
        <strain evidence="2 3">NRBC 100945</strain>
    </source>
</reference>
<accession>A0A2S4KMU7</accession>
<evidence type="ECO:0000313" key="3">
    <source>
        <dbReference type="Proteomes" id="UP000237481"/>
    </source>
</evidence>